<keyword evidence="9 13" id="KW-0675">Receptor</keyword>
<keyword evidence="17" id="KW-1185">Reference proteome</keyword>
<evidence type="ECO:0000313" key="17">
    <source>
        <dbReference type="Proteomes" id="UP000265020"/>
    </source>
</evidence>
<reference evidence="16" key="1">
    <citation type="submission" date="2025-08" db="UniProtKB">
        <authorList>
            <consortium name="Ensembl"/>
        </authorList>
    </citation>
    <scope>IDENTIFICATION</scope>
</reference>
<evidence type="ECO:0000256" key="12">
    <source>
        <dbReference type="ARBA" id="ARBA00025736"/>
    </source>
</evidence>
<sequence>MEREKGTVDYYEYNYDYTADNETDNSTKITDLLHFHRSSSSLPLVLAVFNIFISVLGICGNSLVIWICGFKMKRTVFTIWYISLAISDLFFCAFLPFEVFYSLTSSWPFGQALCKLSSSALFLNMYSSVFLLVLISADRCVLILFPVWANNHRTVQRACGAVALMWLLSGILTLPSVIFRTTRISSSVTRCVTEYGANSRHEGVALGRFFCGFLVPFLMIVLSCVVLSVKLRDSTVRSKRPYKIMVALILSFFFCWVPYHTFVLMEMNLKKHKPEVVDAGLRVGATLAAANSFIYPILYVFCGHDFRRTLRRCLTSRFEETMGENTLTAGFNFSRSK</sequence>
<accession>A0A3Q2DHG1</accession>
<dbReference type="PRINTS" id="PR00237">
    <property type="entry name" value="GPCRRHODOPSN"/>
</dbReference>
<feature type="transmembrane region" description="Helical" evidence="14">
    <location>
        <begin position="123"/>
        <end position="149"/>
    </location>
</feature>
<evidence type="ECO:0000256" key="6">
    <source>
        <dbReference type="ARBA" id="ARBA00023040"/>
    </source>
</evidence>
<dbReference type="GO" id="GO:0006954">
    <property type="term" value="P:inflammatory response"/>
    <property type="evidence" value="ECO:0007669"/>
    <property type="project" value="TreeGrafter"/>
</dbReference>
<dbReference type="PROSITE" id="PS00237">
    <property type="entry name" value="G_PROTEIN_RECEP_F1_1"/>
    <property type="match status" value="1"/>
</dbReference>
<dbReference type="Ensembl" id="ENSCVAT00000027533.1">
    <property type="protein sequence ID" value="ENSCVAP00000018558.1"/>
    <property type="gene ID" value="ENSCVAG00000021879.1"/>
</dbReference>
<keyword evidence="5 14" id="KW-1133">Transmembrane helix</keyword>
<comment type="similarity">
    <text evidence="13">Belongs to the G-protein coupled receptor 1 family.</text>
</comment>
<dbReference type="PRINTS" id="PR00526">
    <property type="entry name" value="FMETLEUPHER"/>
</dbReference>
<dbReference type="PROSITE" id="PS50262">
    <property type="entry name" value="G_PROTEIN_RECEP_F1_2"/>
    <property type="match status" value="1"/>
</dbReference>
<evidence type="ECO:0000256" key="9">
    <source>
        <dbReference type="ARBA" id="ARBA00023170"/>
    </source>
</evidence>
<dbReference type="GO" id="GO:0007200">
    <property type="term" value="P:phospholipase C-activating G protein-coupled receptor signaling pathway"/>
    <property type="evidence" value="ECO:0007669"/>
    <property type="project" value="TreeGrafter"/>
</dbReference>
<feature type="transmembrane region" description="Helical" evidence="14">
    <location>
        <begin position="161"/>
        <end position="179"/>
    </location>
</feature>
<evidence type="ECO:0000256" key="2">
    <source>
        <dbReference type="ARBA" id="ARBA00022475"/>
    </source>
</evidence>
<evidence type="ECO:0000256" key="10">
    <source>
        <dbReference type="ARBA" id="ARBA00023180"/>
    </source>
</evidence>
<evidence type="ECO:0000259" key="15">
    <source>
        <dbReference type="PROSITE" id="PS50262"/>
    </source>
</evidence>
<keyword evidence="6 13" id="KW-0297">G-protein coupled receptor</keyword>
<feature type="transmembrane region" description="Helical" evidence="14">
    <location>
        <begin position="79"/>
        <end position="103"/>
    </location>
</feature>
<dbReference type="OMA" id="ITSHWPF"/>
<keyword evidence="11 13" id="KW-0807">Transducer</keyword>
<feature type="transmembrane region" description="Helical" evidence="14">
    <location>
        <begin position="44"/>
        <end position="67"/>
    </location>
</feature>
<dbReference type="GO" id="GO:0006935">
    <property type="term" value="P:chemotaxis"/>
    <property type="evidence" value="ECO:0007669"/>
    <property type="project" value="UniProtKB-KW"/>
</dbReference>
<evidence type="ECO:0000256" key="13">
    <source>
        <dbReference type="RuleBase" id="RU000688"/>
    </source>
</evidence>
<keyword evidence="10" id="KW-0325">Glycoprotein</keyword>
<evidence type="ECO:0000256" key="3">
    <source>
        <dbReference type="ARBA" id="ARBA00022500"/>
    </source>
</evidence>
<evidence type="ECO:0000256" key="14">
    <source>
        <dbReference type="SAM" id="Phobius"/>
    </source>
</evidence>
<dbReference type="GO" id="GO:0005886">
    <property type="term" value="C:plasma membrane"/>
    <property type="evidence" value="ECO:0007669"/>
    <property type="project" value="UniProtKB-SubCell"/>
</dbReference>
<feature type="transmembrane region" description="Helical" evidence="14">
    <location>
        <begin position="279"/>
        <end position="302"/>
    </location>
</feature>
<dbReference type="FunFam" id="1.20.1070.10:FF:000034">
    <property type="entry name" value="G-protein coupled receptor 1"/>
    <property type="match status" value="1"/>
</dbReference>
<feature type="domain" description="G-protein coupled receptors family 1 profile" evidence="15">
    <location>
        <begin position="60"/>
        <end position="299"/>
    </location>
</feature>
<keyword evidence="4 13" id="KW-0812">Transmembrane</keyword>
<evidence type="ECO:0000256" key="1">
    <source>
        <dbReference type="ARBA" id="ARBA00004651"/>
    </source>
</evidence>
<protein>
    <recommendedName>
        <fullName evidence="15">G-protein coupled receptors family 1 profile domain-containing protein</fullName>
    </recommendedName>
</protein>
<dbReference type="InterPro" id="IPR000276">
    <property type="entry name" value="GPCR_Rhodpsn"/>
</dbReference>
<dbReference type="CDD" id="cd14974">
    <property type="entry name" value="7tmA_Anaphylatoxin_R-like"/>
    <property type="match status" value="1"/>
</dbReference>
<dbReference type="GO" id="GO:0004930">
    <property type="term" value="F:G protein-coupled receptor activity"/>
    <property type="evidence" value="ECO:0007669"/>
    <property type="project" value="UniProtKB-KW"/>
</dbReference>
<evidence type="ECO:0000313" key="16">
    <source>
        <dbReference type="Ensembl" id="ENSCVAP00000018558.1"/>
    </source>
</evidence>
<evidence type="ECO:0000256" key="5">
    <source>
        <dbReference type="ARBA" id="ARBA00022989"/>
    </source>
</evidence>
<dbReference type="Proteomes" id="UP000265020">
    <property type="component" value="Unassembled WGS sequence"/>
</dbReference>
<organism evidence="16 17">
    <name type="scientific">Cyprinodon variegatus</name>
    <name type="common">Sheepshead minnow</name>
    <dbReference type="NCBI Taxonomy" id="28743"/>
    <lineage>
        <taxon>Eukaryota</taxon>
        <taxon>Metazoa</taxon>
        <taxon>Chordata</taxon>
        <taxon>Craniata</taxon>
        <taxon>Vertebrata</taxon>
        <taxon>Euteleostomi</taxon>
        <taxon>Actinopterygii</taxon>
        <taxon>Neopterygii</taxon>
        <taxon>Teleostei</taxon>
        <taxon>Neoteleostei</taxon>
        <taxon>Acanthomorphata</taxon>
        <taxon>Ovalentaria</taxon>
        <taxon>Atherinomorphae</taxon>
        <taxon>Cyprinodontiformes</taxon>
        <taxon>Cyprinodontidae</taxon>
        <taxon>Cyprinodon</taxon>
    </lineage>
</organism>
<name>A0A3Q2DHG1_CYPVA</name>
<dbReference type="PANTHER" id="PTHR24225:SF0">
    <property type="entry name" value="N-FORMYL PEPTIDE RECEPTOR 2"/>
    <property type="match status" value="1"/>
</dbReference>
<evidence type="ECO:0000256" key="4">
    <source>
        <dbReference type="ARBA" id="ARBA00022692"/>
    </source>
</evidence>
<comment type="subcellular location">
    <subcellularLocation>
        <location evidence="1">Cell membrane</location>
        <topology evidence="1">Multi-pass membrane protein</topology>
    </subcellularLocation>
</comment>
<evidence type="ECO:0000256" key="8">
    <source>
        <dbReference type="ARBA" id="ARBA00023157"/>
    </source>
</evidence>
<keyword evidence="7 14" id="KW-0472">Membrane</keyword>
<comment type="similarity">
    <text evidence="12">Belongs to the chemokine-like receptor (CMKLR) family.</text>
</comment>
<dbReference type="InterPro" id="IPR000826">
    <property type="entry name" value="Formyl_rcpt-rel"/>
</dbReference>
<dbReference type="PANTHER" id="PTHR24225">
    <property type="entry name" value="CHEMOTACTIC RECEPTOR"/>
    <property type="match status" value="1"/>
</dbReference>
<reference evidence="16" key="2">
    <citation type="submission" date="2025-09" db="UniProtKB">
        <authorList>
            <consortium name="Ensembl"/>
        </authorList>
    </citation>
    <scope>IDENTIFICATION</scope>
</reference>
<dbReference type="InterPro" id="IPR017452">
    <property type="entry name" value="GPCR_Rhodpsn_7TM"/>
</dbReference>
<keyword evidence="3" id="KW-0145">Chemotaxis</keyword>
<evidence type="ECO:0000256" key="7">
    <source>
        <dbReference type="ARBA" id="ARBA00023136"/>
    </source>
</evidence>
<dbReference type="SUPFAM" id="SSF81321">
    <property type="entry name" value="Family A G protein-coupled receptor-like"/>
    <property type="match status" value="1"/>
</dbReference>
<feature type="transmembrane region" description="Helical" evidence="14">
    <location>
        <begin position="205"/>
        <end position="229"/>
    </location>
</feature>
<keyword evidence="2" id="KW-1003">Cell membrane</keyword>
<keyword evidence="8" id="KW-1015">Disulfide bond</keyword>
<dbReference type="GO" id="GO:0007204">
    <property type="term" value="P:positive regulation of cytosolic calcium ion concentration"/>
    <property type="evidence" value="ECO:0007669"/>
    <property type="project" value="TreeGrafter"/>
</dbReference>
<dbReference type="Pfam" id="PF00001">
    <property type="entry name" value="7tm_1"/>
    <property type="match status" value="1"/>
</dbReference>
<feature type="transmembrane region" description="Helical" evidence="14">
    <location>
        <begin position="241"/>
        <end position="259"/>
    </location>
</feature>
<dbReference type="GeneTree" id="ENSGT01020000230438"/>
<dbReference type="GO" id="GO:0004875">
    <property type="term" value="F:complement receptor activity"/>
    <property type="evidence" value="ECO:0007669"/>
    <property type="project" value="TreeGrafter"/>
</dbReference>
<dbReference type="AlphaFoldDB" id="A0A3Q2DHG1"/>
<dbReference type="Gene3D" id="1.20.1070.10">
    <property type="entry name" value="Rhodopsin 7-helix transmembrane proteins"/>
    <property type="match status" value="1"/>
</dbReference>
<evidence type="ECO:0000256" key="11">
    <source>
        <dbReference type="ARBA" id="ARBA00023224"/>
    </source>
</evidence>
<proteinExistence type="inferred from homology"/>